<name>A0A3G2R718_9FIRM</name>
<evidence type="ECO:0000256" key="2">
    <source>
        <dbReference type="ARBA" id="ARBA00023002"/>
    </source>
</evidence>
<dbReference type="RefSeq" id="WP_122015094.1">
    <property type="nucleotide sequence ID" value="NZ_CP033169.1"/>
</dbReference>
<dbReference type="AlphaFoldDB" id="A0A3G2R718"/>
<evidence type="ECO:0000259" key="5">
    <source>
        <dbReference type="Pfam" id="PF00389"/>
    </source>
</evidence>
<keyword evidence="3" id="KW-0520">NAD</keyword>
<dbReference type="PROSITE" id="PS00670">
    <property type="entry name" value="D_2_HYDROXYACID_DH_2"/>
    <property type="match status" value="1"/>
</dbReference>
<comment type="similarity">
    <text evidence="1 4">Belongs to the D-isomer specific 2-hydroxyacid dehydrogenase family.</text>
</comment>
<evidence type="ECO:0000259" key="6">
    <source>
        <dbReference type="Pfam" id="PF02826"/>
    </source>
</evidence>
<dbReference type="EMBL" id="CP033169">
    <property type="protein sequence ID" value="AYO31216.1"/>
    <property type="molecule type" value="Genomic_DNA"/>
</dbReference>
<sequence>MTFKVAMADTIFPDFTIEEEVLKEADAKLILAKDKSEEAILEVAKDADALVTVYAEITRGIIEKLEKCKIIVRCGIGVNNIDIPAASEKGIYVANVPDYCWDEVSDHAITLALALERKIFLLDRKVKSGSWSLEEAKPIFGLSGQTFGLVGFGNIPKEVAKKAQAFGFKVIAYDPYVSQEVADKYNVKMVSLEELLKTSDVISIHAPLVDATYHIINKEALELMKPTAFLVNTARGPLVDTKALYEALKSKKIAGAALDVLETEPPAKDEPLLTLDNIIITPHAAYYSEASSINLRKLAFTEVIRVLKGEYPKNFVNKKAFQ</sequence>
<dbReference type="PANTHER" id="PTHR43761:SF1">
    <property type="entry name" value="D-ISOMER SPECIFIC 2-HYDROXYACID DEHYDROGENASE CATALYTIC DOMAIN-CONTAINING PROTEIN-RELATED"/>
    <property type="match status" value="1"/>
</dbReference>
<dbReference type="FunFam" id="3.40.50.720:FF:000203">
    <property type="entry name" value="D-3-phosphoglycerate dehydrogenase (SerA)"/>
    <property type="match status" value="1"/>
</dbReference>
<dbReference type="SUPFAM" id="SSF51735">
    <property type="entry name" value="NAD(P)-binding Rossmann-fold domains"/>
    <property type="match status" value="1"/>
</dbReference>
<proteinExistence type="inferred from homology"/>
<evidence type="ECO:0000256" key="3">
    <source>
        <dbReference type="ARBA" id="ARBA00023027"/>
    </source>
</evidence>
<dbReference type="InterPro" id="IPR029753">
    <property type="entry name" value="D-isomer_DH_CS"/>
</dbReference>
<gene>
    <name evidence="7" type="ORF">D2962_11935</name>
</gene>
<dbReference type="PROSITE" id="PS00671">
    <property type="entry name" value="D_2_HYDROXYACID_DH_3"/>
    <property type="match status" value="1"/>
</dbReference>
<dbReference type="GO" id="GO:0051287">
    <property type="term" value="F:NAD binding"/>
    <property type="evidence" value="ECO:0007669"/>
    <property type="project" value="InterPro"/>
</dbReference>
<evidence type="ECO:0000256" key="1">
    <source>
        <dbReference type="ARBA" id="ARBA00005854"/>
    </source>
</evidence>
<evidence type="ECO:0000313" key="8">
    <source>
        <dbReference type="Proteomes" id="UP000280960"/>
    </source>
</evidence>
<dbReference type="GO" id="GO:0016616">
    <property type="term" value="F:oxidoreductase activity, acting on the CH-OH group of donors, NAD or NADP as acceptor"/>
    <property type="evidence" value="ECO:0007669"/>
    <property type="project" value="InterPro"/>
</dbReference>
<dbReference type="PANTHER" id="PTHR43761">
    <property type="entry name" value="D-ISOMER SPECIFIC 2-HYDROXYACID DEHYDROGENASE FAMILY PROTEIN (AFU_ORTHOLOGUE AFUA_1G13630)"/>
    <property type="match status" value="1"/>
</dbReference>
<dbReference type="SUPFAM" id="SSF52283">
    <property type="entry name" value="Formate/glycerate dehydrogenase catalytic domain-like"/>
    <property type="match status" value="1"/>
</dbReference>
<organism evidence="7 8">
    <name type="scientific">Biomaibacter acetigenes</name>
    <dbReference type="NCBI Taxonomy" id="2316383"/>
    <lineage>
        <taxon>Bacteria</taxon>
        <taxon>Bacillati</taxon>
        <taxon>Bacillota</taxon>
        <taxon>Clostridia</taxon>
        <taxon>Thermosediminibacterales</taxon>
        <taxon>Tepidanaerobacteraceae</taxon>
        <taxon>Biomaibacter</taxon>
    </lineage>
</organism>
<accession>A0A3G2R718</accession>
<dbReference type="InterPro" id="IPR006140">
    <property type="entry name" value="D-isomer_DH_NAD-bd"/>
</dbReference>
<protein>
    <submittedName>
        <fullName evidence="7">C-terminal binding protein</fullName>
    </submittedName>
</protein>
<dbReference type="Proteomes" id="UP000280960">
    <property type="component" value="Chromosome"/>
</dbReference>
<dbReference type="InterPro" id="IPR006139">
    <property type="entry name" value="D-isomer_2_OHA_DH_cat_dom"/>
</dbReference>
<reference evidence="7 8" key="1">
    <citation type="submission" date="2018-10" db="EMBL/GenBank/DDBJ databases">
        <authorList>
            <person name="Zhang X."/>
        </authorList>
    </citation>
    <scope>NUCLEOTIDE SEQUENCE [LARGE SCALE GENOMIC DNA]</scope>
    <source>
        <strain evidence="7 8">SK-G1</strain>
    </source>
</reference>
<dbReference type="Pfam" id="PF00389">
    <property type="entry name" value="2-Hacid_dh"/>
    <property type="match status" value="1"/>
</dbReference>
<evidence type="ECO:0000256" key="4">
    <source>
        <dbReference type="RuleBase" id="RU003719"/>
    </source>
</evidence>
<dbReference type="InterPro" id="IPR043322">
    <property type="entry name" value="CtBP"/>
</dbReference>
<dbReference type="CDD" id="cd05299">
    <property type="entry name" value="CtBP_dh"/>
    <property type="match status" value="1"/>
</dbReference>
<feature type="domain" description="D-isomer specific 2-hydroxyacid dehydrogenase NAD-binding" evidence="6">
    <location>
        <begin position="110"/>
        <end position="285"/>
    </location>
</feature>
<dbReference type="KEGG" id="bacg:D2962_11935"/>
<dbReference type="Gene3D" id="3.40.50.720">
    <property type="entry name" value="NAD(P)-binding Rossmann-like Domain"/>
    <property type="match status" value="2"/>
</dbReference>
<dbReference type="GO" id="GO:0003714">
    <property type="term" value="F:transcription corepressor activity"/>
    <property type="evidence" value="ECO:0007669"/>
    <property type="project" value="InterPro"/>
</dbReference>
<dbReference type="InterPro" id="IPR050418">
    <property type="entry name" value="D-iso_2-hydroxyacid_DH_PdxB"/>
</dbReference>
<keyword evidence="8" id="KW-1185">Reference proteome</keyword>
<feature type="domain" description="D-isomer specific 2-hydroxyacid dehydrogenase catalytic" evidence="5">
    <location>
        <begin position="19"/>
        <end position="317"/>
    </location>
</feature>
<keyword evidence="2 4" id="KW-0560">Oxidoreductase</keyword>
<dbReference type="InterPro" id="IPR036291">
    <property type="entry name" value="NAD(P)-bd_dom_sf"/>
</dbReference>
<evidence type="ECO:0000313" key="7">
    <source>
        <dbReference type="EMBL" id="AYO31216.1"/>
    </source>
</evidence>
<dbReference type="Pfam" id="PF02826">
    <property type="entry name" value="2-Hacid_dh_C"/>
    <property type="match status" value="1"/>
</dbReference>